<keyword evidence="1" id="KW-0808">Transferase</keyword>
<feature type="domain" description="N-acetyltransferase" evidence="3">
    <location>
        <begin position="4"/>
        <end position="139"/>
    </location>
</feature>
<protein>
    <submittedName>
        <fullName evidence="4">N-acetyltransferase</fullName>
    </submittedName>
</protein>
<dbReference type="PANTHER" id="PTHR43072:SF23">
    <property type="entry name" value="UPF0039 PROTEIN C11D3.02C"/>
    <property type="match status" value="1"/>
</dbReference>
<dbReference type="RefSeq" id="WP_338203401.1">
    <property type="nucleotide sequence ID" value="NZ_JAEKNR010000173.1"/>
</dbReference>
<dbReference type="Proteomes" id="UP000612893">
    <property type="component" value="Unassembled WGS sequence"/>
</dbReference>
<keyword evidence="5" id="KW-1185">Reference proteome</keyword>
<dbReference type="PROSITE" id="PS51186">
    <property type="entry name" value="GNAT"/>
    <property type="match status" value="1"/>
</dbReference>
<gene>
    <name evidence="4" type="ORF">JF922_17130</name>
</gene>
<dbReference type="GO" id="GO:0016746">
    <property type="term" value="F:acyltransferase activity"/>
    <property type="evidence" value="ECO:0007669"/>
    <property type="project" value="UniProtKB-KW"/>
</dbReference>
<accession>A0A934K3G4</accession>
<proteinExistence type="predicted"/>
<keyword evidence="2" id="KW-0012">Acyltransferase</keyword>
<dbReference type="SUPFAM" id="SSF55729">
    <property type="entry name" value="Acyl-CoA N-acyltransferases (Nat)"/>
    <property type="match status" value="1"/>
</dbReference>
<dbReference type="InterPro" id="IPR016181">
    <property type="entry name" value="Acyl_CoA_acyltransferase"/>
</dbReference>
<sequence length="168" mass="18812">MPRVTVRPASPPDAAAVRAIYAPIVQDTAISFELVVPTVEEMAERIRRPRRRGRGLLRRAPRRWSVETSVYVDGEARRLGVGRLLYARLIELLRDHGFVNAFAGIALPNQASVTFHERFGYRQVGVFPAAGYKLGRWHDVGWWHRGLNEPVLDPAVPRGGTADRPPTA</sequence>
<evidence type="ECO:0000256" key="2">
    <source>
        <dbReference type="ARBA" id="ARBA00023315"/>
    </source>
</evidence>
<evidence type="ECO:0000313" key="5">
    <source>
        <dbReference type="Proteomes" id="UP000612893"/>
    </source>
</evidence>
<comment type="caution">
    <text evidence="4">The sequence shown here is derived from an EMBL/GenBank/DDBJ whole genome shotgun (WGS) entry which is preliminary data.</text>
</comment>
<reference evidence="4" key="1">
    <citation type="submission" date="2020-10" db="EMBL/GenBank/DDBJ databases">
        <title>Ca. Dormibacterota MAGs.</title>
        <authorList>
            <person name="Montgomery K."/>
        </authorList>
    </citation>
    <scope>NUCLEOTIDE SEQUENCE [LARGE SCALE GENOMIC DNA]</scope>
    <source>
        <strain evidence="4">SC8812_S17_10</strain>
    </source>
</reference>
<evidence type="ECO:0000256" key="1">
    <source>
        <dbReference type="ARBA" id="ARBA00022679"/>
    </source>
</evidence>
<evidence type="ECO:0000259" key="3">
    <source>
        <dbReference type="PROSITE" id="PS51186"/>
    </source>
</evidence>
<dbReference type="Pfam" id="PF13420">
    <property type="entry name" value="Acetyltransf_4"/>
    <property type="match status" value="1"/>
</dbReference>
<dbReference type="CDD" id="cd04301">
    <property type="entry name" value="NAT_SF"/>
    <property type="match status" value="1"/>
</dbReference>
<name>A0A934K3G4_9BACT</name>
<dbReference type="PANTHER" id="PTHR43072">
    <property type="entry name" value="N-ACETYLTRANSFERASE"/>
    <property type="match status" value="1"/>
</dbReference>
<evidence type="ECO:0000313" key="4">
    <source>
        <dbReference type="EMBL" id="MBJ7599787.1"/>
    </source>
</evidence>
<dbReference type="Gene3D" id="3.40.630.30">
    <property type="match status" value="2"/>
</dbReference>
<dbReference type="AlphaFoldDB" id="A0A934K3G4"/>
<dbReference type="EMBL" id="JAEKNR010000173">
    <property type="protein sequence ID" value="MBJ7599787.1"/>
    <property type="molecule type" value="Genomic_DNA"/>
</dbReference>
<dbReference type="InterPro" id="IPR000182">
    <property type="entry name" value="GNAT_dom"/>
</dbReference>
<organism evidence="4 5">
    <name type="scientific">Candidatus Nephthysia bennettiae</name>
    <dbReference type="NCBI Taxonomy" id="3127016"/>
    <lineage>
        <taxon>Bacteria</taxon>
        <taxon>Bacillati</taxon>
        <taxon>Candidatus Dormiibacterota</taxon>
        <taxon>Candidatus Dormibacteria</taxon>
        <taxon>Candidatus Dormibacterales</taxon>
        <taxon>Candidatus Dormibacteraceae</taxon>
        <taxon>Candidatus Nephthysia</taxon>
    </lineage>
</organism>